<name>A0AA88L5Q1_ARTSF</name>
<dbReference type="InterPro" id="IPR002110">
    <property type="entry name" value="Ankyrin_rpt"/>
</dbReference>
<dbReference type="Proteomes" id="UP001187531">
    <property type="component" value="Unassembled WGS sequence"/>
</dbReference>
<accession>A0AA88L5Q1</accession>
<proteinExistence type="predicted"/>
<reference evidence="4" key="1">
    <citation type="submission" date="2023-07" db="EMBL/GenBank/DDBJ databases">
        <title>Chromosome-level genome assembly of Artemia franciscana.</title>
        <authorList>
            <person name="Jo E."/>
        </authorList>
    </citation>
    <scope>NUCLEOTIDE SEQUENCE</scope>
    <source>
        <tissue evidence="4">Whole body</tissue>
    </source>
</reference>
<dbReference type="Pfam" id="PF12796">
    <property type="entry name" value="Ank_2"/>
    <property type="match status" value="1"/>
</dbReference>
<organism evidence="4 5">
    <name type="scientific">Artemia franciscana</name>
    <name type="common">Brine shrimp</name>
    <name type="synonym">Artemia sanfranciscana</name>
    <dbReference type="NCBI Taxonomy" id="6661"/>
    <lineage>
        <taxon>Eukaryota</taxon>
        <taxon>Metazoa</taxon>
        <taxon>Ecdysozoa</taxon>
        <taxon>Arthropoda</taxon>
        <taxon>Crustacea</taxon>
        <taxon>Branchiopoda</taxon>
        <taxon>Anostraca</taxon>
        <taxon>Artemiidae</taxon>
        <taxon>Artemia</taxon>
    </lineage>
</organism>
<evidence type="ECO:0000313" key="4">
    <source>
        <dbReference type="EMBL" id="KAK2713756.1"/>
    </source>
</evidence>
<dbReference type="GO" id="GO:0004842">
    <property type="term" value="F:ubiquitin-protein transferase activity"/>
    <property type="evidence" value="ECO:0007669"/>
    <property type="project" value="TreeGrafter"/>
</dbReference>
<dbReference type="PANTHER" id="PTHR24171">
    <property type="entry name" value="ANKYRIN REPEAT DOMAIN-CONTAINING PROTEIN 39-RELATED"/>
    <property type="match status" value="1"/>
</dbReference>
<dbReference type="GO" id="GO:0031436">
    <property type="term" value="C:BRCA1-BARD1 complex"/>
    <property type="evidence" value="ECO:0007669"/>
    <property type="project" value="TreeGrafter"/>
</dbReference>
<dbReference type="Gene3D" id="1.25.40.20">
    <property type="entry name" value="Ankyrin repeat-containing domain"/>
    <property type="match status" value="1"/>
</dbReference>
<dbReference type="GO" id="GO:0085020">
    <property type="term" value="P:protein K6-linked ubiquitination"/>
    <property type="evidence" value="ECO:0007669"/>
    <property type="project" value="TreeGrafter"/>
</dbReference>
<feature type="region of interest" description="Disordered" evidence="3">
    <location>
        <begin position="1"/>
        <end position="24"/>
    </location>
</feature>
<evidence type="ECO:0000256" key="1">
    <source>
        <dbReference type="ARBA" id="ARBA00022737"/>
    </source>
</evidence>
<dbReference type="PANTHER" id="PTHR24171:SF8">
    <property type="entry name" value="BRCA1-ASSOCIATED RING DOMAIN PROTEIN 1"/>
    <property type="match status" value="1"/>
</dbReference>
<dbReference type="AlphaFoldDB" id="A0AA88L5Q1"/>
<evidence type="ECO:0000256" key="3">
    <source>
        <dbReference type="SAM" id="MobiDB-lite"/>
    </source>
</evidence>
<gene>
    <name evidence="4" type="ORF">QYM36_009591</name>
</gene>
<keyword evidence="1" id="KW-0677">Repeat</keyword>
<keyword evidence="2" id="KW-0040">ANK repeat</keyword>
<evidence type="ECO:0000313" key="5">
    <source>
        <dbReference type="Proteomes" id="UP001187531"/>
    </source>
</evidence>
<dbReference type="SUPFAM" id="SSF48403">
    <property type="entry name" value="Ankyrin repeat"/>
    <property type="match status" value="1"/>
</dbReference>
<keyword evidence="5" id="KW-1185">Reference proteome</keyword>
<dbReference type="GO" id="GO:0070531">
    <property type="term" value="C:BRCA1-A complex"/>
    <property type="evidence" value="ECO:0007669"/>
    <property type="project" value="TreeGrafter"/>
</dbReference>
<dbReference type="EMBL" id="JAVRJZ010000014">
    <property type="protein sequence ID" value="KAK2713756.1"/>
    <property type="molecule type" value="Genomic_DNA"/>
</dbReference>
<dbReference type="InterPro" id="IPR036770">
    <property type="entry name" value="Ankyrin_rpt-contain_sf"/>
</dbReference>
<protein>
    <submittedName>
        <fullName evidence="4">Uncharacterized protein</fullName>
    </submittedName>
</protein>
<evidence type="ECO:0000256" key="2">
    <source>
        <dbReference type="ARBA" id="ARBA00023043"/>
    </source>
</evidence>
<comment type="caution">
    <text evidence="4">The sequence shown here is derived from an EMBL/GenBank/DDBJ whole genome shotgun (WGS) entry which is preliminary data.</text>
</comment>
<sequence>MKSQSETDQEPAQAMSMKNQLPERPDLIESVHKKGYSAEVVPKKGCCAECGVLERCKQLVEAGYNVNKRDLENLTLLHWASLNNRKEIVNYYISQNAVVDAVGGVVSSTPLHWAIKKNKAKVLNLTRNPESELGILNIRNCLNEYPSFLVLA</sequence>